<feature type="signal peptide" evidence="1">
    <location>
        <begin position="1"/>
        <end position="21"/>
    </location>
</feature>
<evidence type="ECO:0000313" key="2">
    <source>
        <dbReference type="EMBL" id="MAA14914.1"/>
    </source>
</evidence>
<name>A0A224YLP8_9ACAR</name>
<feature type="chain" id="PRO_5012058821" evidence="1">
    <location>
        <begin position="22"/>
        <end position="112"/>
    </location>
</feature>
<reference evidence="2" key="1">
    <citation type="journal article" date="2017" name="Parasit. Vectors">
        <title>Sialotranscriptomics of Rhipicephalus zambeziensis reveals intricate expression profiles of secretory proteins and suggests tight temporal transcriptional regulation during blood-feeding.</title>
        <authorList>
            <person name="de Castro M.H."/>
            <person name="de Klerk D."/>
            <person name="Pienaar R."/>
            <person name="Rees D.J.G."/>
            <person name="Mans B.J."/>
        </authorList>
    </citation>
    <scope>NUCLEOTIDE SEQUENCE</scope>
    <source>
        <tissue evidence="2">Salivary glands</tissue>
    </source>
</reference>
<dbReference type="AlphaFoldDB" id="A0A224YLP8"/>
<dbReference type="EMBL" id="GFPF01003768">
    <property type="protein sequence ID" value="MAA14914.1"/>
    <property type="molecule type" value="Transcribed_RNA"/>
</dbReference>
<proteinExistence type="predicted"/>
<keyword evidence="1" id="KW-0732">Signal</keyword>
<sequence>MHNFTACLIVFTVITIRTTHAHLGDQRSLYKAAQGLKQQNCTILKTNLVALGCCWALGSSDWLPQSNVLVEAGRALYSTNNCWRSDCRHSQCPGTCRCPGPISKLLGRTSCY</sequence>
<organism evidence="2">
    <name type="scientific">Rhipicephalus zambeziensis</name>
    <dbReference type="NCBI Taxonomy" id="60191"/>
    <lineage>
        <taxon>Eukaryota</taxon>
        <taxon>Metazoa</taxon>
        <taxon>Ecdysozoa</taxon>
        <taxon>Arthropoda</taxon>
        <taxon>Chelicerata</taxon>
        <taxon>Arachnida</taxon>
        <taxon>Acari</taxon>
        <taxon>Parasitiformes</taxon>
        <taxon>Ixodida</taxon>
        <taxon>Ixodoidea</taxon>
        <taxon>Ixodidae</taxon>
        <taxon>Rhipicephalinae</taxon>
        <taxon>Rhipicephalus</taxon>
        <taxon>Rhipicephalus</taxon>
    </lineage>
</organism>
<protein>
    <submittedName>
        <fullName evidence="2">Kazal domain containing protein</fullName>
    </submittedName>
</protein>
<accession>A0A224YLP8</accession>
<evidence type="ECO:0000256" key="1">
    <source>
        <dbReference type="SAM" id="SignalP"/>
    </source>
</evidence>